<dbReference type="UniPathway" id="UPA00232"/>
<dbReference type="Pfam" id="PF02036">
    <property type="entry name" value="SCP2"/>
    <property type="match status" value="1"/>
</dbReference>
<evidence type="ECO:0000259" key="3">
    <source>
        <dbReference type="Pfam" id="PF02036"/>
    </source>
</evidence>
<dbReference type="AlphaFoldDB" id="A0A348HD41"/>
<proteinExistence type="inferred from homology"/>
<comment type="subcellular location">
    <subcellularLocation>
        <location evidence="1">Cytoplasm</location>
    </subcellularLocation>
</comment>
<comment type="pathway">
    <text evidence="1">Cofactor biosynthesis; ubiquinone biosynthesis.</text>
</comment>
<reference evidence="4 5" key="1">
    <citation type="submission" date="2018-09" db="EMBL/GenBank/DDBJ databases">
        <title>Zymobacter palmae IAM14233 (=T109) whole genome analysis.</title>
        <authorList>
            <person name="Yanase H."/>
        </authorList>
    </citation>
    <scope>NUCLEOTIDE SEQUENCE [LARGE SCALE GENOMIC DNA]</scope>
    <source>
        <strain evidence="4 5">IAM14233</strain>
    </source>
</reference>
<evidence type="ECO:0000313" key="4">
    <source>
        <dbReference type="EMBL" id="BBG29543.1"/>
    </source>
</evidence>
<keyword evidence="1" id="KW-0963">Cytoplasm</keyword>
<organism evidence="4 5">
    <name type="scientific">Zymobacter palmae</name>
    <dbReference type="NCBI Taxonomy" id="33074"/>
    <lineage>
        <taxon>Bacteria</taxon>
        <taxon>Pseudomonadati</taxon>
        <taxon>Pseudomonadota</taxon>
        <taxon>Gammaproteobacteria</taxon>
        <taxon>Oceanospirillales</taxon>
        <taxon>Halomonadaceae</taxon>
        <taxon>Zymobacter group</taxon>
        <taxon>Zymobacter</taxon>
    </lineage>
</organism>
<feature type="domain" description="SCP2" evidence="3">
    <location>
        <begin position="16"/>
        <end position="114"/>
    </location>
</feature>
<dbReference type="HAMAP" id="MF_02215">
    <property type="entry name" value="UbiJ"/>
    <property type="match status" value="1"/>
</dbReference>
<dbReference type="PANTHER" id="PTHR38693:SF1">
    <property type="entry name" value="UBIQUINONE BIOSYNTHESIS ACCESSORY FACTOR UBIJ"/>
    <property type="match status" value="1"/>
</dbReference>
<feature type="coiled-coil region" evidence="2">
    <location>
        <begin position="176"/>
        <end position="210"/>
    </location>
</feature>
<keyword evidence="1" id="KW-0831">Ubiquinone biosynthesis</keyword>
<dbReference type="InterPro" id="IPR038989">
    <property type="entry name" value="UbiJ"/>
</dbReference>
<dbReference type="RefSeq" id="WP_027705252.1">
    <property type="nucleotide sequence ID" value="NZ_AP018933.1"/>
</dbReference>
<evidence type="ECO:0000256" key="2">
    <source>
        <dbReference type="SAM" id="Coils"/>
    </source>
</evidence>
<evidence type="ECO:0000313" key="5">
    <source>
        <dbReference type="Proteomes" id="UP000267342"/>
    </source>
</evidence>
<comment type="similarity">
    <text evidence="1">Belongs to the UbiJ family.</text>
</comment>
<dbReference type="PANTHER" id="PTHR38693">
    <property type="entry name" value="UBIQUINONE BIOSYNTHESIS PROTEIN UBIJ"/>
    <property type="match status" value="1"/>
</dbReference>
<protein>
    <recommendedName>
        <fullName evidence="1">Ubiquinone biosynthesis accessory factor UbiJ</fullName>
    </recommendedName>
</protein>
<dbReference type="OrthoDB" id="9796077at2"/>
<dbReference type="Gene3D" id="3.30.1050.10">
    <property type="entry name" value="SCP2 sterol-binding domain"/>
    <property type="match status" value="1"/>
</dbReference>
<dbReference type="SUPFAM" id="SSF55718">
    <property type="entry name" value="SCP-like"/>
    <property type="match status" value="1"/>
</dbReference>
<dbReference type="Proteomes" id="UP000267342">
    <property type="component" value="Chromosome"/>
</dbReference>
<comment type="function">
    <text evidence="1">Required for ubiquinone (coenzyme Q) biosynthesis. Binds hydrophobic ubiquinone biosynthetic intermediates via its SCP2 domain and is essential for the stability of the Ubi complex. May constitute a docking platform where Ubi enzymes assemble and access their SCP2-bound polyprenyl substrates.</text>
</comment>
<dbReference type="GO" id="GO:0005737">
    <property type="term" value="C:cytoplasm"/>
    <property type="evidence" value="ECO:0007669"/>
    <property type="project" value="UniProtKB-SubCell"/>
</dbReference>
<accession>A0A348HD41</accession>
<dbReference type="InterPro" id="IPR003033">
    <property type="entry name" value="SCP2_sterol-bd_dom"/>
</dbReference>
<dbReference type="GO" id="GO:0006744">
    <property type="term" value="P:ubiquinone biosynthetic process"/>
    <property type="evidence" value="ECO:0007669"/>
    <property type="project" value="UniProtKB-UniRule"/>
</dbReference>
<dbReference type="InterPro" id="IPR036527">
    <property type="entry name" value="SCP2_sterol-bd_dom_sf"/>
</dbReference>
<name>A0A348HD41_9GAMM</name>
<dbReference type="KEGG" id="zpl:ZBT109_0767"/>
<sequence>MMFLPRFMLRRAERALNVLLQRDPATPQRLAPLAGRSLALVLTAPALQIVLVATDAGLRIADGSSAPSPDVRLTLTPTALGALLGGADIETVILQGSVRAEGDTALLSHFGTLLRRLDPDLEGALAQLIGTLPAHALMSQLRRQQALYRSTWTQLRTDSADYATEEARVVVGQRQLHIIRDQLDELVRQLERNERRLAHIEHRRTSLDDNKEPPA</sequence>
<evidence type="ECO:0000256" key="1">
    <source>
        <dbReference type="HAMAP-Rule" id="MF_02215"/>
    </source>
</evidence>
<keyword evidence="5" id="KW-1185">Reference proteome</keyword>
<keyword evidence="2" id="KW-0175">Coiled coil</keyword>
<gene>
    <name evidence="1" type="primary">ubiJ</name>
    <name evidence="4" type="ORF">ZBT109_0767</name>
</gene>
<dbReference type="EMBL" id="AP018933">
    <property type="protein sequence ID" value="BBG29543.1"/>
    <property type="molecule type" value="Genomic_DNA"/>
</dbReference>
<dbReference type="STRING" id="1123510.GCA_000620025_02173"/>